<dbReference type="EMBL" id="WHJC01000002">
    <property type="protein sequence ID" value="MPQ42223.1"/>
    <property type="molecule type" value="Genomic_DNA"/>
</dbReference>
<sequence length="200" mass="21917">MNNAKTLKITLVGIGIALNIIGSFIALTLRLPIYLDSLGTIMVSFLLGPLWGVITGILGSITSGITFDIYSLYFAPVQIFTGLFAGFLYNKGFMRGKKIFIAVLVITIFVSFTGAIITAFVFKGLTSSGSSYILITLNNLGVNPIISAFIVQFFTDYLDKLVACILMISVIKRIPLSLKNKLETNNIFNRKDIFTKKSGY</sequence>
<dbReference type="Proteomes" id="UP000430345">
    <property type="component" value="Unassembled WGS sequence"/>
</dbReference>
<evidence type="ECO:0000313" key="3">
    <source>
        <dbReference type="Proteomes" id="UP000430345"/>
    </source>
</evidence>
<reference evidence="2 3" key="1">
    <citation type="submission" date="2019-10" db="EMBL/GenBank/DDBJ databases">
        <title>The Genome Sequence of Clostridium tarantellae Isolated from Fish Brain.</title>
        <authorList>
            <person name="Bano L."/>
            <person name="Kiel M."/>
            <person name="Sales G."/>
            <person name="Doxey A.C."/>
            <person name="Mansfield M.J."/>
            <person name="Schiavone M."/>
            <person name="Rossetto O."/>
            <person name="Pirazzini M."/>
            <person name="Dobrindt U."/>
            <person name="Montecucco C."/>
        </authorList>
    </citation>
    <scope>NUCLEOTIDE SEQUENCE [LARGE SCALE GENOMIC DNA]</scope>
    <source>
        <strain evidence="2 3">DSM 3997</strain>
    </source>
</reference>
<gene>
    <name evidence="2" type="ORF">GBZ86_00395</name>
</gene>
<feature type="transmembrane region" description="Helical" evidence="1">
    <location>
        <begin position="41"/>
        <end position="63"/>
    </location>
</feature>
<feature type="transmembrane region" description="Helical" evidence="1">
    <location>
        <begin position="6"/>
        <end position="29"/>
    </location>
</feature>
<organism evidence="2 3">
    <name type="scientific">Clostridium tarantellae</name>
    <dbReference type="NCBI Taxonomy" id="39493"/>
    <lineage>
        <taxon>Bacteria</taxon>
        <taxon>Bacillati</taxon>
        <taxon>Bacillota</taxon>
        <taxon>Clostridia</taxon>
        <taxon>Eubacteriales</taxon>
        <taxon>Clostridiaceae</taxon>
        <taxon>Clostridium</taxon>
    </lineage>
</organism>
<accession>A0A6I1MHK2</accession>
<dbReference type="RefSeq" id="WP_152886681.1">
    <property type="nucleotide sequence ID" value="NZ_WHJC01000002.1"/>
</dbReference>
<keyword evidence="3" id="KW-1185">Reference proteome</keyword>
<keyword evidence="1" id="KW-1133">Transmembrane helix</keyword>
<dbReference type="Gene3D" id="1.10.1760.20">
    <property type="match status" value="1"/>
</dbReference>
<protein>
    <submittedName>
        <fullName evidence="2">ECF transporter S component</fullName>
    </submittedName>
</protein>
<dbReference type="OrthoDB" id="9766854at2"/>
<keyword evidence="1" id="KW-0812">Transmembrane</keyword>
<feature type="transmembrane region" description="Helical" evidence="1">
    <location>
        <begin position="101"/>
        <end position="125"/>
    </location>
</feature>
<dbReference type="AlphaFoldDB" id="A0A6I1MHK2"/>
<keyword evidence="1" id="KW-0472">Membrane</keyword>
<dbReference type="InterPro" id="IPR024529">
    <property type="entry name" value="ECF_trnsprt_substrate-spec"/>
</dbReference>
<name>A0A6I1MHK2_9CLOT</name>
<comment type="caution">
    <text evidence="2">The sequence shown here is derived from an EMBL/GenBank/DDBJ whole genome shotgun (WGS) entry which is preliminary data.</text>
</comment>
<evidence type="ECO:0000313" key="2">
    <source>
        <dbReference type="EMBL" id="MPQ42223.1"/>
    </source>
</evidence>
<dbReference type="Pfam" id="PF12822">
    <property type="entry name" value="ECF_trnsprt"/>
    <property type="match status" value="1"/>
</dbReference>
<feature type="transmembrane region" description="Helical" evidence="1">
    <location>
        <begin position="69"/>
        <end position="89"/>
    </location>
</feature>
<proteinExistence type="predicted"/>
<dbReference type="GO" id="GO:0022857">
    <property type="term" value="F:transmembrane transporter activity"/>
    <property type="evidence" value="ECO:0007669"/>
    <property type="project" value="InterPro"/>
</dbReference>
<evidence type="ECO:0000256" key="1">
    <source>
        <dbReference type="SAM" id="Phobius"/>
    </source>
</evidence>